<proteinExistence type="predicted"/>
<name>A0A915IU84_ROMCU</name>
<dbReference type="Proteomes" id="UP000887565">
    <property type="component" value="Unplaced"/>
</dbReference>
<reference evidence="2" key="1">
    <citation type="submission" date="2022-11" db="UniProtKB">
        <authorList>
            <consortium name="WormBaseParasite"/>
        </authorList>
    </citation>
    <scope>IDENTIFICATION</scope>
</reference>
<evidence type="ECO:0000313" key="2">
    <source>
        <dbReference type="WBParaSite" id="nRc.2.0.1.t17754-RA"/>
    </source>
</evidence>
<accession>A0A915IU84</accession>
<protein>
    <submittedName>
        <fullName evidence="2">Uncharacterized protein</fullName>
    </submittedName>
</protein>
<dbReference type="AlphaFoldDB" id="A0A915IU84"/>
<organism evidence="1 2">
    <name type="scientific">Romanomermis culicivorax</name>
    <name type="common">Nematode worm</name>
    <dbReference type="NCBI Taxonomy" id="13658"/>
    <lineage>
        <taxon>Eukaryota</taxon>
        <taxon>Metazoa</taxon>
        <taxon>Ecdysozoa</taxon>
        <taxon>Nematoda</taxon>
        <taxon>Enoplea</taxon>
        <taxon>Dorylaimia</taxon>
        <taxon>Mermithida</taxon>
        <taxon>Mermithoidea</taxon>
        <taxon>Mermithidae</taxon>
        <taxon>Romanomermis</taxon>
    </lineage>
</organism>
<dbReference type="WBParaSite" id="nRc.2.0.1.t17754-RA">
    <property type="protein sequence ID" value="nRc.2.0.1.t17754-RA"/>
    <property type="gene ID" value="nRc.2.0.1.g17754"/>
</dbReference>
<sequence length="67" mass="7592">MIDRNGQPPSSRTFCQLALGVLKRDKKLVINEFVIGTFSTYVACPMKPCNLKKIKTLMQTSRIRGFT</sequence>
<keyword evidence="1" id="KW-1185">Reference proteome</keyword>
<evidence type="ECO:0000313" key="1">
    <source>
        <dbReference type="Proteomes" id="UP000887565"/>
    </source>
</evidence>